<keyword evidence="13" id="KW-1185">Reference proteome</keyword>
<gene>
    <name evidence="12" type="ORF">AU255_04100</name>
</gene>
<comment type="similarity">
    <text evidence="2 10">Belongs to the TonB family.</text>
</comment>
<dbReference type="Pfam" id="PF03544">
    <property type="entry name" value="TonB_C"/>
    <property type="match status" value="1"/>
</dbReference>
<keyword evidence="5 10" id="KW-0997">Cell inner membrane</keyword>
<dbReference type="GO" id="GO:0031992">
    <property type="term" value="F:energy transducer activity"/>
    <property type="evidence" value="ECO:0007669"/>
    <property type="project" value="InterPro"/>
</dbReference>
<evidence type="ECO:0000256" key="3">
    <source>
        <dbReference type="ARBA" id="ARBA00022448"/>
    </source>
</evidence>
<keyword evidence="4 10" id="KW-1003">Cell membrane</keyword>
<dbReference type="SUPFAM" id="SSF74653">
    <property type="entry name" value="TolA/TonB C-terminal domain"/>
    <property type="match status" value="1"/>
</dbReference>
<keyword evidence="9 10" id="KW-0472">Membrane</keyword>
<accession>A0A1V8M6A6</accession>
<dbReference type="InterPro" id="IPR051045">
    <property type="entry name" value="TonB-dependent_transducer"/>
</dbReference>
<evidence type="ECO:0000256" key="4">
    <source>
        <dbReference type="ARBA" id="ARBA00022475"/>
    </source>
</evidence>
<dbReference type="InterPro" id="IPR003538">
    <property type="entry name" value="TonB"/>
</dbReference>
<feature type="transmembrane region" description="Helical" evidence="10">
    <location>
        <begin position="7"/>
        <end position="27"/>
    </location>
</feature>
<evidence type="ECO:0000256" key="8">
    <source>
        <dbReference type="ARBA" id="ARBA00022989"/>
    </source>
</evidence>
<evidence type="ECO:0000256" key="10">
    <source>
        <dbReference type="RuleBase" id="RU362123"/>
    </source>
</evidence>
<dbReference type="EMBL" id="LPUF01000001">
    <property type="protein sequence ID" value="OQK17089.1"/>
    <property type="molecule type" value="Genomic_DNA"/>
</dbReference>
<reference evidence="12 13" key="1">
    <citation type="submission" date="2015-12" db="EMBL/GenBank/DDBJ databases">
        <authorList>
            <person name="Shamseldin A."/>
            <person name="Moawad H."/>
            <person name="Abd El-Rahim W.M."/>
            <person name="Sadowsky M.J."/>
        </authorList>
    </citation>
    <scope>NUCLEOTIDE SEQUENCE [LARGE SCALE GENOMIC DNA]</scope>
    <source>
        <strain evidence="12 13">WF1</strain>
    </source>
</reference>
<dbReference type="InterPro" id="IPR037682">
    <property type="entry name" value="TonB_C"/>
</dbReference>
<keyword evidence="7 10" id="KW-0653">Protein transport</keyword>
<keyword evidence="6 10" id="KW-0812">Transmembrane</keyword>
<dbReference type="RefSeq" id="WP_080521702.1">
    <property type="nucleotide sequence ID" value="NZ_LPUF01000001.1"/>
</dbReference>
<dbReference type="GO" id="GO:0015031">
    <property type="term" value="P:protein transport"/>
    <property type="evidence" value="ECO:0007669"/>
    <property type="project" value="UniProtKB-UniRule"/>
</dbReference>
<evidence type="ECO:0000313" key="12">
    <source>
        <dbReference type="EMBL" id="OQK17089.1"/>
    </source>
</evidence>
<dbReference type="AlphaFoldDB" id="A0A1V8M6A6"/>
<dbReference type="GO" id="GO:0055085">
    <property type="term" value="P:transmembrane transport"/>
    <property type="evidence" value="ECO:0007669"/>
    <property type="project" value="InterPro"/>
</dbReference>
<dbReference type="GO" id="GO:0030288">
    <property type="term" value="C:outer membrane-bounded periplasmic space"/>
    <property type="evidence" value="ECO:0007669"/>
    <property type="project" value="InterPro"/>
</dbReference>
<proteinExistence type="inferred from homology"/>
<dbReference type="STRING" id="1420851.AU255_04100"/>
<dbReference type="PRINTS" id="PR01374">
    <property type="entry name" value="TONBPROTEIN"/>
</dbReference>
<protein>
    <recommendedName>
        <fullName evidence="10">Protein TonB</fullName>
    </recommendedName>
</protein>
<dbReference type="Gene3D" id="3.30.1150.10">
    <property type="match status" value="1"/>
</dbReference>
<evidence type="ECO:0000259" key="11">
    <source>
        <dbReference type="PROSITE" id="PS52015"/>
    </source>
</evidence>
<evidence type="ECO:0000256" key="1">
    <source>
        <dbReference type="ARBA" id="ARBA00004383"/>
    </source>
</evidence>
<evidence type="ECO:0000256" key="6">
    <source>
        <dbReference type="ARBA" id="ARBA00022692"/>
    </source>
</evidence>
<dbReference type="NCBIfam" id="TIGR01352">
    <property type="entry name" value="tonB_Cterm"/>
    <property type="match status" value="1"/>
</dbReference>
<comment type="subcellular location">
    <subcellularLocation>
        <location evidence="1 10">Cell inner membrane</location>
        <topology evidence="1 10">Single-pass membrane protein</topology>
        <orientation evidence="1 10">Periplasmic side</orientation>
    </subcellularLocation>
</comment>
<evidence type="ECO:0000256" key="2">
    <source>
        <dbReference type="ARBA" id="ARBA00006555"/>
    </source>
</evidence>
<dbReference type="PANTHER" id="PTHR33446:SF14">
    <property type="entry name" value="PROTEIN TONB"/>
    <property type="match status" value="1"/>
</dbReference>
<comment type="function">
    <text evidence="10">Interacts with outer membrane receptor proteins that carry out high-affinity binding and energy dependent uptake into the periplasmic space of specific substrates. It could act to transduce energy from the cytoplasmic membrane to specific energy-requiring processes in the outer membrane, resulting in the release into the periplasm of ligands bound by these outer membrane proteins.</text>
</comment>
<dbReference type="GO" id="GO:0015891">
    <property type="term" value="P:siderophore transport"/>
    <property type="evidence" value="ECO:0007669"/>
    <property type="project" value="InterPro"/>
</dbReference>
<keyword evidence="3 10" id="KW-0813">Transport</keyword>
<name>A0A1V8M6A6_9GAMM</name>
<evidence type="ECO:0000313" key="13">
    <source>
        <dbReference type="Proteomes" id="UP000191980"/>
    </source>
</evidence>
<dbReference type="OrthoDB" id="9792439at2"/>
<dbReference type="GO" id="GO:0005886">
    <property type="term" value="C:plasma membrane"/>
    <property type="evidence" value="ECO:0007669"/>
    <property type="project" value="UniProtKB-SubCell"/>
</dbReference>
<comment type="caution">
    <text evidence="12">The sequence shown here is derived from an EMBL/GenBank/DDBJ whole genome shotgun (WGS) entry which is preliminary data.</text>
</comment>
<feature type="domain" description="TonB C-terminal" evidence="11">
    <location>
        <begin position="118"/>
        <end position="208"/>
    </location>
</feature>
<dbReference type="PROSITE" id="PS52015">
    <property type="entry name" value="TONB_CTD"/>
    <property type="match status" value="1"/>
</dbReference>
<dbReference type="InterPro" id="IPR006260">
    <property type="entry name" value="TonB/TolA_C"/>
</dbReference>
<organism evidence="12 13">
    <name type="scientific">Methyloprofundus sedimenti</name>
    <dbReference type="NCBI Taxonomy" id="1420851"/>
    <lineage>
        <taxon>Bacteria</taxon>
        <taxon>Pseudomonadati</taxon>
        <taxon>Pseudomonadota</taxon>
        <taxon>Gammaproteobacteria</taxon>
        <taxon>Methylococcales</taxon>
        <taxon>Methylococcaceae</taxon>
        <taxon>Methyloprofundus</taxon>
    </lineage>
</organism>
<evidence type="ECO:0000256" key="9">
    <source>
        <dbReference type="ARBA" id="ARBA00023136"/>
    </source>
</evidence>
<dbReference type="PANTHER" id="PTHR33446">
    <property type="entry name" value="PROTEIN TONB-RELATED"/>
    <property type="match status" value="1"/>
</dbReference>
<keyword evidence="10" id="KW-0735">Signal-anchor</keyword>
<sequence length="208" mass="22616">MKVNKNVVAVISMMIGPILVFGLVLVMNRYASDLDQEKAVKTTQLDIVKQIKPKAEKKVKKVQPKRVRKTARAPVPFKGLNSSLSGIDLGIPGLGGALDDLNNSLLGKTGSSIMTEDLVDVAPKPKIRGSFKYPAAAKKKGIKGYVVLSILIDENGAVDQVQILESSPSGVFDEAALQGINAWRFEPAKYEGKKVKVWAKQKIRFDLS</sequence>
<dbReference type="Proteomes" id="UP000191980">
    <property type="component" value="Unassembled WGS sequence"/>
</dbReference>
<evidence type="ECO:0000256" key="5">
    <source>
        <dbReference type="ARBA" id="ARBA00022519"/>
    </source>
</evidence>
<keyword evidence="8 10" id="KW-1133">Transmembrane helix</keyword>
<evidence type="ECO:0000256" key="7">
    <source>
        <dbReference type="ARBA" id="ARBA00022927"/>
    </source>
</evidence>